<dbReference type="GO" id="GO:0020037">
    <property type="term" value="F:heme binding"/>
    <property type="evidence" value="ECO:0007669"/>
    <property type="project" value="InterPro"/>
</dbReference>
<keyword evidence="3 4" id="KW-0349">Heme</keyword>
<evidence type="ECO:0000256" key="3">
    <source>
        <dbReference type="PIRSR" id="PIRSR602401-1"/>
    </source>
</evidence>
<evidence type="ECO:0000256" key="4">
    <source>
        <dbReference type="RuleBase" id="RU000461"/>
    </source>
</evidence>
<feature type="binding site" description="axial binding residue" evidence="3">
    <location>
        <position position="495"/>
    </location>
    <ligand>
        <name>heme</name>
        <dbReference type="ChEBI" id="CHEBI:30413"/>
    </ligand>
    <ligandPart>
        <name>Fe</name>
        <dbReference type="ChEBI" id="CHEBI:18248"/>
    </ligandPart>
</feature>
<dbReference type="InterPro" id="IPR036396">
    <property type="entry name" value="Cyt_P450_sf"/>
</dbReference>
<dbReference type="PRINTS" id="PR00385">
    <property type="entry name" value="P450"/>
</dbReference>
<name>A0A2Z6RA07_9GLOM</name>
<dbReference type="PROSITE" id="PS00086">
    <property type="entry name" value="CYTOCHROME_P450"/>
    <property type="match status" value="1"/>
</dbReference>
<dbReference type="GO" id="GO:0004497">
    <property type="term" value="F:monooxygenase activity"/>
    <property type="evidence" value="ECO:0007669"/>
    <property type="project" value="UniProtKB-KW"/>
</dbReference>
<evidence type="ECO:0000313" key="6">
    <source>
        <dbReference type="EMBL" id="GBB94664.1"/>
    </source>
</evidence>
<dbReference type="Pfam" id="PF00067">
    <property type="entry name" value="p450"/>
    <property type="match status" value="1"/>
</dbReference>
<keyword evidence="5" id="KW-0812">Transmembrane</keyword>
<keyword evidence="1 3" id="KW-0479">Metal-binding</keyword>
<organism evidence="6 8">
    <name type="scientific">Rhizophagus clarus</name>
    <dbReference type="NCBI Taxonomy" id="94130"/>
    <lineage>
        <taxon>Eukaryota</taxon>
        <taxon>Fungi</taxon>
        <taxon>Fungi incertae sedis</taxon>
        <taxon>Mucoromycota</taxon>
        <taxon>Glomeromycotina</taxon>
        <taxon>Glomeromycetes</taxon>
        <taxon>Glomerales</taxon>
        <taxon>Glomeraceae</taxon>
        <taxon>Rhizophagus</taxon>
    </lineage>
</organism>
<dbReference type="SUPFAM" id="SSF48264">
    <property type="entry name" value="Cytochrome P450"/>
    <property type="match status" value="1"/>
</dbReference>
<dbReference type="Gene3D" id="1.10.630.10">
    <property type="entry name" value="Cytochrome P450"/>
    <property type="match status" value="1"/>
</dbReference>
<dbReference type="PANTHER" id="PTHR24301">
    <property type="entry name" value="THROMBOXANE-A SYNTHASE"/>
    <property type="match status" value="1"/>
</dbReference>
<dbReference type="AlphaFoldDB" id="A0A2Z6RA07"/>
<dbReference type="EMBL" id="BEXD01001557">
    <property type="protein sequence ID" value="GBB94664.1"/>
    <property type="molecule type" value="Genomic_DNA"/>
</dbReference>
<dbReference type="CDD" id="cd00302">
    <property type="entry name" value="cytochrome_P450"/>
    <property type="match status" value="1"/>
</dbReference>
<proteinExistence type="inferred from homology"/>
<comment type="similarity">
    <text evidence="4">Belongs to the cytochrome P450 family.</text>
</comment>
<evidence type="ECO:0000313" key="8">
    <source>
        <dbReference type="Proteomes" id="UP000247702"/>
    </source>
</evidence>
<comment type="caution">
    <text evidence="6">The sequence shown here is derived from an EMBL/GenBank/DDBJ whole genome shotgun (WGS) entry which is preliminary data.</text>
</comment>
<keyword evidence="4" id="KW-0503">Monooxygenase</keyword>
<keyword evidence="4" id="KW-0560">Oxidoreductase</keyword>
<evidence type="ECO:0000256" key="5">
    <source>
        <dbReference type="SAM" id="Phobius"/>
    </source>
</evidence>
<dbReference type="InterPro" id="IPR002401">
    <property type="entry name" value="Cyt_P450_E_grp-I"/>
</dbReference>
<reference evidence="7" key="2">
    <citation type="submission" date="2019-10" db="EMBL/GenBank/DDBJ databases">
        <title>Conservation and host-specific expression of non-tandemly repeated heterogenous ribosome RNA gene in arbuscular mycorrhizal fungi.</title>
        <authorList>
            <person name="Maeda T."/>
            <person name="Kobayashi Y."/>
            <person name="Nakagawa T."/>
            <person name="Ezawa T."/>
            <person name="Yamaguchi K."/>
            <person name="Bino T."/>
            <person name="Nishimoto Y."/>
            <person name="Shigenobu S."/>
            <person name="Kawaguchi M."/>
        </authorList>
    </citation>
    <scope>NUCLEOTIDE SEQUENCE</scope>
    <source>
        <strain evidence="7">HR1</strain>
    </source>
</reference>
<dbReference type="Proteomes" id="UP000247702">
    <property type="component" value="Unassembled WGS sequence"/>
</dbReference>
<comment type="cofactor">
    <cofactor evidence="3">
        <name>heme</name>
        <dbReference type="ChEBI" id="CHEBI:30413"/>
    </cofactor>
</comment>
<keyword evidence="2 3" id="KW-0408">Iron</keyword>
<reference evidence="6 8" key="1">
    <citation type="submission" date="2017-11" db="EMBL/GenBank/DDBJ databases">
        <title>The genome of Rhizophagus clarus HR1 reveals common genetic basis of auxotrophy among arbuscular mycorrhizal fungi.</title>
        <authorList>
            <person name="Kobayashi Y."/>
        </authorList>
    </citation>
    <scope>NUCLEOTIDE SEQUENCE [LARGE SCALE GENOMIC DNA]</scope>
    <source>
        <strain evidence="6 8">HR1</strain>
    </source>
</reference>
<keyword evidence="5" id="KW-0472">Membrane</keyword>
<dbReference type="PRINTS" id="PR00463">
    <property type="entry name" value="EP450I"/>
</dbReference>
<evidence type="ECO:0000256" key="2">
    <source>
        <dbReference type="ARBA" id="ARBA00023004"/>
    </source>
</evidence>
<dbReference type="GO" id="GO:0005506">
    <property type="term" value="F:iron ion binding"/>
    <property type="evidence" value="ECO:0007669"/>
    <property type="project" value="InterPro"/>
</dbReference>
<evidence type="ECO:0000256" key="1">
    <source>
        <dbReference type="ARBA" id="ARBA00022723"/>
    </source>
</evidence>
<keyword evidence="8" id="KW-1185">Reference proteome</keyword>
<accession>A0A2Z6RA07</accession>
<dbReference type="PANTHER" id="PTHR24301:SF2">
    <property type="entry name" value="THROMBOXANE-A SYNTHASE"/>
    <property type="match status" value="1"/>
</dbReference>
<evidence type="ECO:0000313" key="7">
    <source>
        <dbReference type="EMBL" id="GES86087.1"/>
    </source>
</evidence>
<sequence length="549" mass="63859">MTISSISSFGLSDIPSLLIILIIGYVTRFYYRYFTRINPIPGPIPLPIIGNTHQKIGCSLSEWYQSLHKKYGDIFEVNYAGQRIVVLCRPDLIENMNTTSTKTKYPIRFNNTEGLVEYGVSAVGVGHNNDPKSWKFNRQFFTQAMLTPSFNHQAIEWTNELWNEMESYWNKIGKNQELDLPKWMHRFTNEIIFKIATGVKNNSVAAYYYTVLFPESTKSLSETEREKMKYSEEFVQSIETYMSGVGYFFVLNKFVRDNVPFFREKIKGLLKNKENLFNNITNIVKERRTEIENTPSDQPLRHDLLTSHITANTPRDINIIKHSEDVDMSRPMTDKEIFGNIFEAIIAGTDTSASMLCFAAYYLAHYPEVKKRLRQEFDEVFGNDLTKPVTFKELEELQYCDAVIKEVNRHSPVAFMIGRVSAESDNVGGYEWPKGSVFHMYFGSIMKNKDYWTDPEKFDPDRFYKVEESDKDKYLPEKKKMKNTYSMFGGGIRMCPGRKLAMIELKCLITLIYRKYDIDLVDIDAPLKYDPGFINSCHELAAKIRPRKF</sequence>
<dbReference type="GO" id="GO:0016705">
    <property type="term" value="F:oxidoreductase activity, acting on paired donors, with incorporation or reduction of molecular oxygen"/>
    <property type="evidence" value="ECO:0007669"/>
    <property type="project" value="InterPro"/>
</dbReference>
<gene>
    <name evidence="7" type="ORF">RCL2_001315900</name>
    <name evidence="6" type="ORF">RclHR1_00240012</name>
</gene>
<feature type="transmembrane region" description="Helical" evidence="5">
    <location>
        <begin position="14"/>
        <end position="31"/>
    </location>
</feature>
<dbReference type="OrthoDB" id="1470350at2759"/>
<dbReference type="STRING" id="94130.A0A2Z6RA07"/>
<dbReference type="Proteomes" id="UP000615446">
    <property type="component" value="Unassembled WGS sequence"/>
</dbReference>
<protein>
    <submittedName>
        <fullName evidence="7">Cytochrome P450</fullName>
    </submittedName>
</protein>
<dbReference type="EMBL" id="BLAL01000160">
    <property type="protein sequence ID" value="GES86087.1"/>
    <property type="molecule type" value="Genomic_DNA"/>
</dbReference>
<keyword evidence="5" id="KW-1133">Transmembrane helix</keyword>
<dbReference type="InterPro" id="IPR017972">
    <property type="entry name" value="Cyt_P450_CS"/>
</dbReference>
<dbReference type="InterPro" id="IPR001128">
    <property type="entry name" value="Cyt_P450"/>
</dbReference>